<gene>
    <name evidence="5" type="ORF">HETIRDRAFT_216132</name>
</gene>
<name>W4JU33_HETIT</name>
<dbReference type="SUPFAM" id="SSF56112">
    <property type="entry name" value="Protein kinase-like (PK-like)"/>
    <property type="match status" value="1"/>
</dbReference>
<evidence type="ECO:0000313" key="5">
    <source>
        <dbReference type="EMBL" id="ETW77067.1"/>
    </source>
</evidence>
<keyword evidence="3" id="KW-0418">Kinase</keyword>
<proteinExistence type="predicted"/>
<dbReference type="InterPro" id="IPR011009">
    <property type="entry name" value="Kinase-like_dom_sf"/>
</dbReference>
<dbReference type="RefSeq" id="XP_009550617.1">
    <property type="nucleotide sequence ID" value="XM_009552322.1"/>
</dbReference>
<dbReference type="GeneID" id="20668641"/>
<dbReference type="GO" id="GO:0005524">
    <property type="term" value="F:ATP binding"/>
    <property type="evidence" value="ECO:0007669"/>
    <property type="project" value="InterPro"/>
</dbReference>
<dbReference type="eggNOG" id="ENOG502QPP5">
    <property type="taxonomic scope" value="Eukaryota"/>
</dbReference>
<dbReference type="Gene3D" id="3.20.200.10">
    <property type="entry name" value="MHCK/EF2 kinase"/>
    <property type="match status" value="1"/>
</dbReference>
<dbReference type="Pfam" id="PF02816">
    <property type="entry name" value="Alpha_kinase"/>
    <property type="match status" value="1"/>
</dbReference>
<keyword evidence="1" id="KW-0723">Serine/threonine-protein kinase</keyword>
<organism evidence="5 6">
    <name type="scientific">Heterobasidion irregulare (strain TC 32-1)</name>
    <dbReference type="NCBI Taxonomy" id="747525"/>
    <lineage>
        <taxon>Eukaryota</taxon>
        <taxon>Fungi</taxon>
        <taxon>Dikarya</taxon>
        <taxon>Basidiomycota</taxon>
        <taxon>Agaricomycotina</taxon>
        <taxon>Agaricomycetes</taxon>
        <taxon>Russulales</taxon>
        <taxon>Bondarzewiaceae</taxon>
        <taxon>Heterobasidion</taxon>
        <taxon>Heterobasidion annosum species complex</taxon>
    </lineage>
</organism>
<evidence type="ECO:0000259" key="4">
    <source>
        <dbReference type="PROSITE" id="PS51158"/>
    </source>
</evidence>
<dbReference type="SMART" id="SM00811">
    <property type="entry name" value="Alpha_kinase"/>
    <property type="match status" value="1"/>
</dbReference>
<dbReference type="Proteomes" id="UP000030671">
    <property type="component" value="Unassembled WGS sequence"/>
</dbReference>
<evidence type="ECO:0000256" key="3">
    <source>
        <dbReference type="ARBA" id="ARBA00022777"/>
    </source>
</evidence>
<dbReference type="PROSITE" id="PS51158">
    <property type="entry name" value="ALPHA_KINASE"/>
    <property type="match status" value="1"/>
</dbReference>
<dbReference type="AlphaFoldDB" id="W4JU33"/>
<feature type="non-terminal residue" evidence="5">
    <location>
        <position position="713"/>
    </location>
</feature>
<keyword evidence="6" id="KW-1185">Reference proteome</keyword>
<sequence length="713" mass="80264">SDLAASFTPKIPQQKCHGRETCGCTLSTDTIRVIQDKTSDKDRELCSECFAYYQCKLKVHISCCCCYEDQASLSSVTPIVQPRLPNYARIQKHIAAAQCREVPVQHIGAGVVQVASCKRMPPPPIIPPKRATSTTVPIFPLPLNITTQVNLGYQAAHALFNVMQQRLREYARTGAKGEVVTVMATMMTRVSGRRRLQHVFSSIGEVPARIGGQDLKNIMYNTLYPEFITWSKDYHVPVESFILQNMDWVELGVLDPESDAISSEFYKPNGRKKGNPIEFKALTISFMLELPPAIHSTITTHIDDTLKQEGLAKKEEKTLTVQALFTVLVNADKRKGKERAQVPALASDSDEQHPSIQIKLDKPRKLLFLPSQVNKVDSSMSGNATYEDNVRHAFRGQQAPKDYFLIILIPIGCRGLCMTSGDVSPISVAIYVCQNKSFQCLVEQIQDHQASDSGFLAWMQEVIPSQATLFYSPTSSSYRGSFKIMHKCPINPLLFKQFGKLQTRIAIKQAYYRNPDTNSIHLRSINSQIHYLILDILCIQWASALLSIVYQFIDSELEKHENPCPLDILPFQFVRAALAISSSESGQHQYAYLLEELIKDSMDEPWQKYINNNSAAPILHDNEDDQLHSAFLAFCQHVQYWKTSKAAFVTDFQGVGKGLLLDPQIITHPDLGQVFSNGNLKDTHTNFERDHICNAFCVFFGVPTTYNDNTERQ</sequence>
<protein>
    <recommendedName>
        <fullName evidence="4">Alpha-type protein kinase domain-containing protein</fullName>
    </recommendedName>
</protein>
<dbReference type="InParanoid" id="W4JU33"/>
<evidence type="ECO:0000313" key="6">
    <source>
        <dbReference type="Proteomes" id="UP000030671"/>
    </source>
</evidence>
<accession>W4JU33</accession>
<feature type="non-terminal residue" evidence="5">
    <location>
        <position position="1"/>
    </location>
</feature>
<dbReference type="OrthoDB" id="2658733at2759"/>
<evidence type="ECO:0000256" key="1">
    <source>
        <dbReference type="ARBA" id="ARBA00022527"/>
    </source>
</evidence>
<dbReference type="EMBL" id="KI925463">
    <property type="protein sequence ID" value="ETW77067.1"/>
    <property type="molecule type" value="Genomic_DNA"/>
</dbReference>
<feature type="domain" description="Alpha-type protein kinase" evidence="4">
    <location>
        <begin position="450"/>
        <end position="705"/>
    </location>
</feature>
<reference evidence="5 6" key="1">
    <citation type="journal article" date="2012" name="New Phytol.">
        <title>Insight into trade-off between wood decay and parasitism from the genome of a fungal forest pathogen.</title>
        <authorList>
            <person name="Olson A."/>
            <person name="Aerts A."/>
            <person name="Asiegbu F."/>
            <person name="Belbahri L."/>
            <person name="Bouzid O."/>
            <person name="Broberg A."/>
            <person name="Canback B."/>
            <person name="Coutinho P.M."/>
            <person name="Cullen D."/>
            <person name="Dalman K."/>
            <person name="Deflorio G."/>
            <person name="van Diepen L.T."/>
            <person name="Dunand C."/>
            <person name="Duplessis S."/>
            <person name="Durling M."/>
            <person name="Gonthier P."/>
            <person name="Grimwood J."/>
            <person name="Fossdal C.G."/>
            <person name="Hansson D."/>
            <person name="Henrissat B."/>
            <person name="Hietala A."/>
            <person name="Himmelstrand K."/>
            <person name="Hoffmeister D."/>
            <person name="Hogberg N."/>
            <person name="James T.Y."/>
            <person name="Karlsson M."/>
            <person name="Kohler A."/>
            <person name="Kues U."/>
            <person name="Lee Y.H."/>
            <person name="Lin Y.C."/>
            <person name="Lind M."/>
            <person name="Lindquist E."/>
            <person name="Lombard V."/>
            <person name="Lucas S."/>
            <person name="Lunden K."/>
            <person name="Morin E."/>
            <person name="Murat C."/>
            <person name="Park J."/>
            <person name="Raffaello T."/>
            <person name="Rouze P."/>
            <person name="Salamov A."/>
            <person name="Schmutz J."/>
            <person name="Solheim H."/>
            <person name="Stahlberg J."/>
            <person name="Velez H."/>
            <person name="de Vries R.P."/>
            <person name="Wiebenga A."/>
            <person name="Woodward S."/>
            <person name="Yakovlev I."/>
            <person name="Garbelotto M."/>
            <person name="Martin F."/>
            <person name="Grigoriev I.V."/>
            <person name="Stenlid J."/>
        </authorList>
    </citation>
    <scope>NUCLEOTIDE SEQUENCE [LARGE SCALE GENOMIC DNA]</scope>
    <source>
        <strain evidence="5 6">TC 32-1</strain>
    </source>
</reference>
<dbReference type="KEGG" id="hir:HETIRDRAFT_216132"/>
<dbReference type="HOGENOM" id="CLU_375953_0_0_1"/>
<dbReference type="GO" id="GO:0004674">
    <property type="term" value="F:protein serine/threonine kinase activity"/>
    <property type="evidence" value="ECO:0007669"/>
    <property type="project" value="UniProtKB-KW"/>
</dbReference>
<evidence type="ECO:0000256" key="2">
    <source>
        <dbReference type="ARBA" id="ARBA00022679"/>
    </source>
</evidence>
<keyword evidence="2" id="KW-0808">Transferase</keyword>
<dbReference type="InterPro" id="IPR004166">
    <property type="entry name" value="a-kinase_dom"/>
</dbReference>